<name>H5Y4Q1_9FIRM</name>
<dbReference type="InterPro" id="IPR013149">
    <property type="entry name" value="ADH-like_C"/>
</dbReference>
<dbReference type="EMBL" id="CM001441">
    <property type="protein sequence ID" value="EHQ89787.1"/>
    <property type="molecule type" value="Genomic_DNA"/>
</dbReference>
<evidence type="ECO:0000256" key="4">
    <source>
        <dbReference type="RuleBase" id="RU361277"/>
    </source>
</evidence>
<dbReference type="CDD" id="cd08235">
    <property type="entry name" value="iditol_2_DH_like"/>
    <property type="match status" value="1"/>
</dbReference>
<dbReference type="SUPFAM" id="SSF50129">
    <property type="entry name" value="GroES-like"/>
    <property type="match status" value="1"/>
</dbReference>
<keyword evidence="1 4" id="KW-0479">Metal-binding</keyword>
<dbReference type="AlphaFoldDB" id="H5Y4Q1"/>
<gene>
    <name evidence="6" type="ORF">DesyoDRAFT_2733</name>
</gene>
<dbReference type="Pfam" id="PF08240">
    <property type="entry name" value="ADH_N"/>
    <property type="match status" value="1"/>
</dbReference>
<dbReference type="Gene3D" id="3.90.180.10">
    <property type="entry name" value="Medium-chain alcohol dehydrogenases, catalytic domain"/>
    <property type="match status" value="1"/>
</dbReference>
<dbReference type="InterPro" id="IPR020843">
    <property type="entry name" value="ER"/>
</dbReference>
<dbReference type="OrthoDB" id="9769198at2"/>
<dbReference type="InterPro" id="IPR050129">
    <property type="entry name" value="Zn_alcohol_dh"/>
</dbReference>
<dbReference type="Pfam" id="PF00107">
    <property type="entry name" value="ADH_zinc_N"/>
    <property type="match status" value="1"/>
</dbReference>
<dbReference type="HOGENOM" id="CLU_026673_11_0_9"/>
<reference evidence="6 7" key="1">
    <citation type="submission" date="2011-11" db="EMBL/GenBank/DDBJ databases">
        <title>The Noncontiguous Finished genome of Desulfosporosinus youngiae DSM 17734.</title>
        <authorList>
            <consortium name="US DOE Joint Genome Institute (JGI-PGF)"/>
            <person name="Lucas S."/>
            <person name="Han J."/>
            <person name="Lapidus A."/>
            <person name="Cheng J.-F."/>
            <person name="Goodwin L."/>
            <person name="Pitluck S."/>
            <person name="Peters L."/>
            <person name="Ovchinnikova G."/>
            <person name="Lu M."/>
            <person name="Land M.L."/>
            <person name="Hauser L."/>
            <person name="Pester M."/>
            <person name="Spring S."/>
            <person name="Ollivier B."/>
            <person name="Rattei T."/>
            <person name="Klenk H.-P."/>
            <person name="Wagner M."/>
            <person name="Loy A."/>
            <person name="Woyke T.J."/>
        </authorList>
    </citation>
    <scope>NUCLEOTIDE SEQUENCE [LARGE SCALE GENOMIC DNA]</scope>
    <source>
        <strain evidence="6 7">DSM 17734</strain>
    </source>
</reference>
<proteinExistence type="inferred from homology"/>
<accession>H5Y4Q1</accession>
<dbReference type="Proteomes" id="UP000005104">
    <property type="component" value="Chromosome"/>
</dbReference>
<dbReference type="SUPFAM" id="SSF51735">
    <property type="entry name" value="NAD(P)-binding Rossmann-fold domains"/>
    <property type="match status" value="1"/>
</dbReference>
<evidence type="ECO:0000256" key="2">
    <source>
        <dbReference type="ARBA" id="ARBA00022833"/>
    </source>
</evidence>
<sequence>MRAAVLEAIETLTLTEVDTPQCGEGEVLIRTQACGICRTDLKCLTQGQKDLKVPRILGHEIAGIVAAKGPGVSQVSLGDRVQVAPGIPCGTCSYCLRGQDNLCDSMKIIGFHLNGGFAEYLLVPARGVKNGVLQRIPDHVSFAEAALTEPLACSVNMQSSLNVSDEDSLLIIGAGPLGILNAKLARANGVRKIIVAEINERRIKQAEKLPIDCVINVKEKDLVKEIMALTKGAGVDAAIPCCPGLEAFSQGLNALAKRGRLGFFSGLIGNTVPGFDLNTIHYKELLVLGAYGCSLSHNRKALALIAEDKVRVKTMISRKLPLDEVGSGLEMVRRMSETSIIVEF</sequence>
<evidence type="ECO:0000259" key="5">
    <source>
        <dbReference type="SMART" id="SM00829"/>
    </source>
</evidence>
<keyword evidence="7" id="KW-1185">Reference proteome</keyword>
<dbReference type="RefSeq" id="WP_007783840.1">
    <property type="nucleotide sequence ID" value="NZ_CM001441.1"/>
</dbReference>
<dbReference type="STRING" id="768710.DesyoDRAFT_2733"/>
<evidence type="ECO:0000256" key="1">
    <source>
        <dbReference type="ARBA" id="ARBA00022723"/>
    </source>
</evidence>
<feature type="domain" description="Enoyl reductase (ER)" evidence="5">
    <location>
        <begin position="7"/>
        <end position="341"/>
    </location>
</feature>
<organism evidence="6 7">
    <name type="scientific">Desulfosporosinus youngiae DSM 17734</name>
    <dbReference type="NCBI Taxonomy" id="768710"/>
    <lineage>
        <taxon>Bacteria</taxon>
        <taxon>Bacillati</taxon>
        <taxon>Bacillota</taxon>
        <taxon>Clostridia</taxon>
        <taxon>Eubacteriales</taxon>
        <taxon>Desulfitobacteriaceae</taxon>
        <taxon>Desulfosporosinus</taxon>
    </lineage>
</organism>
<dbReference type="SMART" id="SM00829">
    <property type="entry name" value="PKS_ER"/>
    <property type="match status" value="1"/>
</dbReference>
<dbReference type="InterPro" id="IPR011032">
    <property type="entry name" value="GroES-like_sf"/>
</dbReference>
<dbReference type="InterPro" id="IPR013154">
    <property type="entry name" value="ADH-like_N"/>
</dbReference>
<dbReference type="GO" id="GO:0016491">
    <property type="term" value="F:oxidoreductase activity"/>
    <property type="evidence" value="ECO:0007669"/>
    <property type="project" value="UniProtKB-KW"/>
</dbReference>
<dbReference type="InterPro" id="IPR002328">
    <property type="entry name" value="ADH_Zn_CS"/>
</dbReference>
<dbReference type="Gene3D" id="3.40.50.720">
    <property type="entry name" value="NAD(P)-binding Rossmann-like Domain"/>
    <property type="match status" value="1"/>
</dbReference>
<keyword evidence="2 4" id="KW-0862">Zinc</keyword>
<evidence type="ECO:0000313" key="6">
    <source>
        <dbReference type="EMBL" id="EHQ89787.1"/>
    </source>
</evidence>
<dbReference type="eggNOG" id="COG1063">
    <property type="taxonomic scope" value="Bacteria"/>
</dbReference>
<dbReference type="PROSITE" id="PS00059">
    <property type="entry name" value="ADH_ZINC"/>
    <property type="match status" value="1"/>
</dbReference>
<comment type="cofactor">
    <cofactor evidence="4">
        <name>Zn(2+)</name>
        <dbReference type="ChEBI" id="CHEBI:29105"/>
    </cofactor>
</comment>
<dbReference type="InterPro" id="IPR036291">
    <property type="entry name" value="NAD(P)-bd_dom_sf"/>
</dbReference>
<protein>
    <submittedName>
        <fullName evidence="6">Theronine dehydrogenase-like Zn-dependent dehydrogenase</fullName>
    </submittedName>
</protein>
<keyword evidence="3" id="KW-0560">Oxidoreductase</keyword>
<evidence type="ECO:0000256" key="3">
    <source>
        <dbReference type="ARBA" id="ARBA00023002"/>
    </source>
</evidence>
<dbReference type="PANTHER" id="PTHR43401:SF2">
    <property type="entry name" value="L-THREONINE 3-DEHYDROGENASE"/>
    <property type="match status" value="1"/>
</dbReference>
<evidence type="ECO:0000313" key="7">
    <source>
        <dbReference type="Proteomes" id="UP000005104"/>
    </source>
</evidence>
<comment type="similarity">
    <text evidence="4">Belongs to the zinc-containing alcohol dehydrogenase family.</text>
</comment>
<dbReference type="GO" id="GO:0008270">
    <property type="term" value="F:zinc ion binding"/>
    <property type="evidence" value="ECO:0007669"/>
    <property type="project" value="InterPro"/>
</dbReference>
<dbReference type="PANTHER" id="PTHR43401">
    <property type="entry name" value="L-THREONINE 3-DEHYDROGENASE"/>
    <property type="match status" value="1"/>
</dbReference>